<evidence type="ECO:0000313" key="1">
    <source>
        <dbReference type="EMBL" id="WAV91982.1"/>
    </source>
</evidence>
<name>A0A9E9LBF9_9BURK</name>
<dbReference type="AlphaFoldDB" id="A0A9E9LBF9"/>
<sequence length="60" mass="6600">MDVVINKRKVRDTVRQIVAGGNRTLKQEIRSRFAARMATGRQPVTGGFVFPSKTVAGNVL</sequence>
<dbReference type="RefSeq" id="WP_269284302.1">
    <property type="nucleotide sequence ID" value="NZ_CP098251.1"/>
</dbReference>
<protein>
    <submittedName>
        <fullName evidence="1">Uncharacterized protein</fullName>
    </submittedName>
</protein>
<organism evidence="1">
    <name type="scientific">Oxalobacter aliiformigenes</name>
    <dbReference type="NCBI Taxonomy" id="2946593"/>
    <lineage>
        <taxon>Bacteria</taxon>
        <taxon>Pseudomonadati</taxon>
        <taxon>Pseudomonadota</taxon>
        <taxon>Betaproteobacteria</taxon>
        <taxon>Burkholderiales</taxon>
        <taxon>Oxalobacteraceae</taxon>
        <taxon>Oxalobacter</taxon>
    </lineage>
</organism>
<reference evidence="1" key="1">
    <citation type="journal article" date="2022" name="Front. Microbiol.">
        <title>New perspectives on an old grouping: The genomic and phenotypic variability of Oxalobacter formigenes and the implications for calcium oxalate stone prevention.</title>
        <authorList>
            <person name="Chmiel J.A."/>
            <person name="Carr C."/>
            <person name="Stuivenberg G.A."/>
            <person name="Venema R."/>
            <person name="Chanyi R.M."/>
            <person name="Al K.F."/>
            <person name="Giguere D."/>
            <person name="Say H."/>
            <person name="Akouris P.P."/>
            <person name="Dominguez Romero S.A."/>
            <person name="Kwong A."/>
            <person name="Tai V."/>
            <person name="Koval S.F."/>
            <person name="Razvi H."/>
            <person name="Bjazevic J."/>
            <person name="Burton J.P."/>
        </authorList>
    </citation>
    <scope>NUCLEOTIDE SEQUENCE</scope>
    <source>
        <strain evidence="1">OxK</strain>
    </source>
</reference>
<accession>A0A9E9LBF9</accession>
<dbReference type="Proteomes" id="UP001164819">
    <property type="component" value="Chromosome"/>
</dbReference>
<dbReference type="EMBL" id="CP098251">
    <property type="protein sequence ID" value="WAV91982.1"/>
    <property type="molecule type" value="Genomic_DNA"/>
</dbReference>
<gene>
    <name evidence="1" type="ORF">NB646_04495</name>
</gene>
<proteinExistence type="predicted"/>